<keyword evidence="5" id="KW-1185">Reference proteome</keyword>
<evidence type="ECO:0000259" key="3">
    <source>
        <dbReference type="PROSITE" id="PS50103"/>
    </source>
</evidence>
<proteinExistence type="predicted"/>
<keyword evidence="1" id="KW-0479">Metal-binding</keyword>
<dbReference type="Gene3D" id="4.10.1000.10">
    <property type="entry name" value="Zinc finger, CCCH-type"/>
    <property type="match status" value="1"/>
</dbReference>
<organism evidence="4 5">
    <name type="scientific">Apiospora rasikravindrae</name>
    <dbReference type="NCBI Taxonomy" id="990691"/>
    <lineage>
        <taxon>Eukaryota</taxon>
        <taxon>Fungi</taxon>
        <taxon>Dikarya</taxon>
        <taxon>Ascomycota</taxon>
        <taxon>Pezizomycotina</taxon>
        <taxon>Sordariomycetes</taxon>
        <taxon>Xylariomycetidae</taxon>
        <taxon>Amphisphaeriales</taxon>
        <taxon>Apiosporaceae</taxon>
        <taxon>Apiospora</taxon>
    </lineage>
</organism>
<evidence type="ECO:0000256" key="2">
    <source>
        <dbReference type="SAM" id="MobiDB-lite"/>
    </source>
</evidence>
<protein>
    <recommendedName>
        <fullName evidence="3">C3H1-type domain-containing protein</fullName>
    </recommendedName>
</protein>
<sequence>MDSQENMVMRGMNSIHSGLGILLGAGRISSDTHRDITALLNNKNTASNSFAGARNGVAKVKGSQSASWRATAGPNSVAPLIDLEHQLGNITMSDRSSQPFRPSSAAWHNDNNNHKTEGGYPPNGEIGLNAWRYVIACPWFLNGYDCREQAKGQCPWIHENDPDAIKEPLICHFWADNNRCRKSDKECRYAHFDAKHGQLAPAPKAKSKKRLENSFSFDDEAY</sequence>
<gene>
    <name evidence="4" type="ORF">PG993_011489</name>
</gene>
<accession>A0ABR1SEJ4</accession>
<name>A0ABR1SEJ4_9PEZI</name>
<dbReference type="Proteomes" id="UP001444661">
    <property type="component" value="Unassembled WGS sequence"/>
</dbReference>
<evidence type="ECO:0000313" key="5">
    <source>
        <dbReference type="Proteomes" id="UP001444661"/>
    </source>
</evidence>
<dbReference type="PROSITE" id="PS50103">
    <property type="entry name" value="ZF_C3H1"/>
    <property type="match status" value="1"/>
</dbReference>
<feature type="zinc finger region" description="C3H1-type" evidence="1">
    <location>
        <begin position="170"/>
        <end position="194"/>
    </location>
</feature>
<feature type="domain" description="C3H1-type" evidence="3">
    <location>
        <begin position="170"/>
        <end position="194"/>
    </location>
</feature>
<comment type="caution">
    <text evidence="4">The sequence shown here is derived from an EMBL/GenBank/DDBJ whole genome shotgun (WGS) entry which is preliminary data.</text>
</comment>
<dbReference type="EMBL" id="JAQQWK010000010">
    <property type="protein sequence ID" value="KAK8030198.1"/>
    <property type="molecule type" value="Genomic_DNA"/>
</dbReference>
<feature type="region of interest" description="Disordered" evidence="2">
    <location>
        <begin position="93"/>
        <end position="119"/>
    </location>
</feature>
<reference evidence="4 5" key="1">
    <citation type="submission" date="2023-01" db="EMBL/GenBank/DDBJ databases">
        <title>Analysis of 21 Apiospora genomes using comparative genomics revels a genus with tremendous synthesis potential of carbohydrate active enzymes and secondary metabolites.</title>
        <authorList>
            <person name="Sorensen T."/>
        </authorList>
    </citation>
    <scope>NUCLEOTIDE SEQUENCE [LARGE SCALE GENOMIC DNA]</scope>
    <source>
        <strain evidence="4 5">CBS 33761</strain>
    </source>
</reference>
<evidence type="ECO:0000256" key="1">
    <source>
        <dbReference type="PROSITE-ProRule" id="PRU00723"/>
    </source>
</evidence>
<evidence type="ECO:0000313" key="4">
    <source>
        <dbReference type="EMBL" id="KAK8030198.1"/>
    </source>
</evidence>
<keyword evidence="1" id="KW-0863">Zinc-finger</keyword>
<feature type="region of interest" description="Disordered" evidence="2">
    <location>
        <begin position="199"/>
        <end position="222"/>
    </location>
</feature>
<keyword evidence="1" id="KW-0862">Zinc</keyword>
<dbReference type="InterPro" id="IPR000571">
    <property type="entry name" value="Znf_CCCH"/>
</dbReference>